<dbReference type="Gene3D" id="3.20.20.140">
    <property type="entry name" value="Metal-dependent hydrolases"/>
    <property type="match status" value="1"/>
</dbReference>
<protein>
    <recommendedName>
        <fullName evidence="2">Polymerase/histidinol phosphatase N-terminal domain-containing protein</fullName>
    </recommendedName>
</protein>
<sequence>MTAAPRSPAVGRGPGHVPYVELHAHSAFSFLDGANQPEELVAEAVRLGLDGLAITDHDGLHGVVRFSQAARHGRLPTVIGSELSLSATTATTGVPDPQANHLVVLARDAEGYSRLSRAVATAHLVTGRKGERDYGRAVGLDPLEVLAEQAGGPTAATGSSSRAAARGRCVAPSTPTARGSGGTSRRPAPSSIGSRRCSAGRTSPSSSPTTPAPPTVSATPSWSTSPGRRG</sequence>
<gene>
    <name evidence="3" type="ORF">C8046_01420</name>
</gene>
<dbReference type="GO" id="GO:0006260">
    <property type="term" value="P:DNA replication"/>
    <property type="evidence" value="ECO:0007669"/>
    <property type="project" value="InterPro"/>
</dbReference>
<dbReference type="CDD" id="cd07431">
    <property type="entry name" value="PHP_PolIIIA"/>
    <property type="match status" value="1"/>
</dbReference>
<dbReference type="InterPro" id="IPR004805">
    <property type="entry name" value="DnaE2/DnaE/PolC"/>
</dbReference>
<evidence type="ECO:0000256" key="1">
    <source>
        <dbReference type="SAM" id="MobiDB-lite"/>
    </source>
</evidence>
<reference evidence="3 4" key="1">
    <citation type="submission" date="2018-03" db="EMBL/GenBank/DDBJ databases">
        <title>Genome assembly of novel Miniimonas species PCH200.</title>
        <authorList>
            <person name="Thakur V."/>
            <person name="Kumar V."/>
            <person name="Singh D."/>
        </authorList>
    </citation>
    <scope>NUCLEOTIDE SEQUENCE [LARGE SCALE GENOMIC DNA]</scope>
    <source>
        <strain evidence="3 4">PCH200</strain>
    </source>
</reference>
<dbReference type="PANTHER" id="PTHR32294">
    <property type="entry name" value="DNA POLYMERASE III SUBUNIT ALPHA"/>
    <property type="match status" value="1"/>
</dbReference>
<evidence type="ECO:0000259" key="2">
    <source>
        <dbReference type="SMART" id="SM00481"/>
    </source>
</evidence>
<feature type="compositionally biased region" description="Low complexity" evidence="1">
    <location>
        <begin position="202"/>
        <end position="230"/>
    </location>
</feature>
<dbReference type="AlphaFoldDB" id="A0A2U1ZRM5"/>
<feature type="compositionally biased region" description="Low complexity" evidence="1">
    <location>
        <begin position="151"/>
        <end position="168"/>
    </location>
</feature>
<keyword evidence="4" id="KW-1185">Reference proteome</keyword>
<dbReference type="GO" id="GO:0008408">
    <property type="term" value="F:3'-5' exonuclease activity"/>
    <property type="evidence" value="ECO:0007669"/>
    <property type="project" value="InterPro"/>
</dbReference>
<dbReference type="PANTHER" id="PTHR32294:SF4">
    <property type="entry name" value="ERROR-PRONE DNA POLYMERASE"/>
    <property type="match status" value="1"/>
</dbReference>
<dbReference type="InterPro" id="IPR016195">
    <property type="entry name" value="Pol/histidinol_Pase-like"/>
</dbReference>
<accession>A0A2U1ZRM5</accession>
<comment type="caution">
    <text evidence="3">The sequence shown here is derived from an EMBL/GenBank/DDBJ whole genome shotgun (WGS) entry which is preliminary data.</text>
</comment>
<feature type="region of interest" description="Disordered" evidence="1">
    <location>
        <begin position="151"/>
        <end position="230"/>
    </location>
</feature>
<dbReference type="SUPFAM" id="SSF89550">
    <property type="entry name" value="PHP domain-like"/>
    <property type="match status" value="1"/>
</dbReference>
<dbReference type="EMBL" id="PYHR01000002">
    <property type="protein sequence ID" value="PWD49572.1"/>
    <property type="molecule type" value="Genomic_DNA"/>
</dbReference>
<evidence type="ECO:0000313" key="3">
    <source>
        <dbReference type="EMBL" id="PWD49572.1"/>
    </source>
</evidence>
<organism evidence="3 4">
    <name type="scientific">Serinibacter arcticus</name>
    <dbReference type="NCBI Taxonomy" id="1655435"/>
    <lineage>
        <taxon>Bacteria</taxon>
        <taxon>Bacillati</taxon>
        <taxon>Actinomycetota</taxon>
        <taxon>Actinomycetes</taxon>
        <taxon>Micrococcales</taxon>
        <taxon>Beutenbergiaceae</taxon>
        <taxon>Serinibacter</taxon>
    </lineage>
</organism>
<dbReference type="SMART" id="SM00481">
    <property type="entry name" value="POLIIIAc"/>
    <property type="match status" value="1"/>
</dbReference>
<dbReference type="Proteomes" id="UP000245166">
    <property type="component" value="Unassembled WGS sequence"/>
</dbReference>
<evidence type="ECO:0000313" key="4">
    <source>
        <dbReference type="Proteomes" id="UP000245166"/>
    </source>
</evidence>
<dbReference type="Pfam" id="PF02811">
    <property type="entry name" value="PHP"/>
    <property type="match status" value="1"/>
</dbReference>
<feature type="domain" description="Polymerase/histidinol phosphatase N-terminal" evidence="2">
    <location>
        <begin position="20"/>
        <end position="87"/>
    </location>
</feature>
<dbReference type="InterPro" id="IPR004013">
    <property type="entry name" value="PHP_dom"/>
</dbReference>
<proteinExistence type="predicted"/>
<name>A0A2U1ZRM5_9MICO</name>
<dbReference type="InterPro" id="IPR003141">
    <property type="entry name" value="Pol/His_phosphatase_N"/>
</dbReference>